<dbReference type="AlphaFoldDB" id="A0A1W2FU54"/>
<dbReference type="STRING" id="40571.SAMN05660733_08156"/>
<feature type="chain" id="PRO_5038529753" evidence="4">
    <location>
        <begin position="26"/>
        <end position="140"/>
    </location>
</feature>
<name>A0A1W2FU54_9PSEU</name>
<dbReference type="SUPFAM" id="SSF49503">
    <property type="entry name" value="Cupredoxins"/>
    <property type="match status" value="1"/>
</dbReference>
<gene>
    <name evidence="6" type="ORF">SAMN05660733_08156</name>
</gene>
<dbReference type="InterPro" id="IPR008972">
    <property type="entry name" value="Cupredoxin"/>
</dbReference>
<dbReference type="Gene3D" id="2.60.40.420">
    <property type="entry name" value="Cupredoxins - blue copper proteins"/>
    <property type="match status" value="1"/>
</dbReference>
<feature type="domain" description="Blue (type 1) copper" evidence="5">
    <location>
        <begin position="98"/>
        <end position="139"/>
    </location>
</feature>
<sequence>MKWSTCVVAVAAGMTLSACSGQNTAEQTSAPTTPSTPPPATSGPPSPAGSEITVTETEYRITLPQTTLTPGAYTFTARNEGNAPHDLLIKGPGVDSARTEILPGGQESRVTVTLQPGEYELWCSVGNHRANGMETTITVG</sequence>
<dbReference type="EMBL" id="FWYC01000027">
    <property type="protein sequence ID" value="SMD25517.1"/>
    <property type="molecule type" value="Genomic_DNA"/>
</dbReference>
<evidence type="ECO:0000256" key="1">
    <source>
        <dbReference type="ARBA" id="ARBA00022723"/>
    </source>
</evidence>
<dbReference type="InterPro" id="IPR033138">
    <property type="entry name" value="Cu_oxidase_CS"/>
</dbReference>
<evidence type="ECO:0000256" key="3">
    <source>
        <dbReference type="SAM" id="MobiDB-lite"/>
    </source>
</evidence>
<reference evidence="7" key="1">
    <citation type="submission" date="2017-04" db="EMBL/GenBank/DDBJ databases">
        <authorList>
            <person name="Varghese N."/>
            <person name="Submissions S."/>
        </authorList>
    </citation>
    <scope>NUCLEOTIDE SEQUENCE [LARGE SCALE GENOMIC DNA]</scope>
    <source>
        <strain evidence="7">DSM 44073</strain>
    </source>
</reference>
<proteinExistence type="predicted"/>
<keyword evidence="2" id="KW-0186">Copper</keyword>
<evidence type="ECO:0000313" key="6">
    <source>
        <dbReference type="EMBL" id="SMD25517.1"/>
    </source>
</evidence>
<dbReference type="Proteomes" id="UP000192840">
    <property type="component" value="Unassembled WGS sequence"/>
</dbReference>
<evidence type="ECO:0000256" key="2">
    <source>
        <dbReference type="ARBA" id="ARBA00023008"/>
    </source>
</evidence>
<organism evidence="6 7">
    <name type="scientific">Lentzea albidocapillata</name>
    <dbReference type="NCBI Taxonomy" id="40571"/>
    <lineage>
        <taxon>Bacteria</taxon>
        <taxon>Bacillati</taxon>
        <taxon>Actinomycetota</taxon>
        <taxon>Actinomycetes</taxon>
        <taxon>Pseudonocardiales</taxon>
        <taxon>Pseudonocardiaceae</taxon>
        <taxon>Lentzea</taxon>
    </lineage>
</organism>
<keyword evidence="4" id="KW-0732">Signal</keyword>
<feature type="compositionally biased region" description="Pro residues" evidence="3">
    <location>
        <begin position="34"/>
        <end position="47"/>
    </location>
</feature>
<dbReference type="GO" id="GO:0005507">
    <property type="term" value="F:copper ion binding"/>
    <property type="evidence" value="ECO:0007669"/>
    <property type="project" value="InterPro"/>
</dbReference>
<dbReference type="GO" id="GO:0009055">
    <property type="term" value="F:electron transfer activity"/>
    <property type="evidence" value="ECO:0007669"/>
    <property type="project" value="InterPro"/>
</dbReference>
<dbReference type="eggNOG" id="COG4454">
    <property type="taxonomic scope" value="Bacteria"/>
</dbReference>
<keyword evidence="1" id="KW-0479">Metal-binding</keyword>
<feature type="signal peptide" evidence="4">
    <location>
        <begin position="1"/>
        <end position="25"/>
    </location>
</feature>
<dbReference type="RefSeq" id="WP_144065800.1">
    <property type="nucleotide sequence ID" value="NZ_FWYC01000027.1"/>
</dbReference>
<dbReference type="OrthoDB" id="7431902at2"/>
<evidence type="ECO:0000259" key="5">
    <source>
        <dbReference type="Pfam" id="PF00127"/>
    </source>
</evidence>
<dbReference type="PROSITE" id="PS00079">
    <property type="entry name" value="MULTICOPPER_OXIDASE1"/>
    <property type="match status" value="1"/>
</dbReference>
<evidence type="ECO:0000313" key="7">
    <source>
        <dbReference type="Proteomes" id="UP000192840"/>
    </source>
</evidence>
<accession>A0A1W2FU54</accession>
<feature type="region of interest" description="Disordered" evidence="3">
    <location>
        <begin position="20"/>
        <end position="52"/>
    </location>
</feature>
<dbReference type="Pfam" id="PF00127">
    <property type="entry name" value="Copper-bind"/>
    <property type="match status" value="1"/>
</dbReference>
<keyword evidence="7" id="KW-1185">Reference proteome</keyword>
<dbReference type="CDD" id="cd00920">
    <property type="entry name" value="Cupredoxin"/>
    <property type="match status" value="1"/>
</dbReference>
<protein>
    <submittedName>
        <fullName evidence="6">Copper binding protein, plastocyanin/azurin family</fullName>
    </submittedName>
</protein>
<evidence type="ECO:0000256" key="4">
    <source>
        <dbReference type="SAM" id="SignalP"/>
    </source>
</evidence>
<dbReference type="PROSITE" id="PS51257">
    <property type="entry name" value="PROKAR_LIPOPROTEIN"/>
    <property type="match status" value="1"/>
</dbReference>
<dbReference type="InterPro" id="IPR000923">
    <property type="entry name" value="BlueCu_1"/>
</dbReference>